<feature type="compositionally biased region" description="Low complexity" evidence="1">
    <location>
        <begin position="1"/>
        <end position="22"/>
    </location>
</feature>
<keyword evidence="4" id="KW-1185">Reference proteome</keyword>
<feature type="region of interest" description="Disordered" evidence="1">
    <location>
        <begin position="1"/>
        <end position="26"/>
    </location>
</feature>
<dbReference type="Proteomes" id="UP000319257">
    <property type="component" value="Unassembled WGS sequence"/>
</dbReference>
<feature type="compositionally biased region" description="Pro residues" evidence="1">
    <location>
        <begin position="391"/>
        <end position="412"/>
    </location>
</feature>
<keyword evidence="2" id="KW-1133">Transmembrane helix</keyword>
<gene>
    <name evidence="3" type="ORF">E0L32_004399</name>
</gene>
<accession>A0A507BDJ5</accession>
<evidence type="ECO:0000313" key="3">
    <source>
        <dbReference type="EMBL" id="TPX15419.1"/>
    </source>
</evidence>
<protein>
    <submittedName>
        <fullName evidence="3">Uncharacterized protein</fullName>
    </submittedName>
</protein>
<dbReference type="OrthoDB" id="202545at2759"/>
<evidence type="ECO:0000256" key="1">
    <source>
        <dbReference type="SAM" id="MobiDB-lite"/>
    </source>
</evidence>
<dbReference type="RefSeq" id="XP_030997130.1">
    <property type="nucleotide sequence ID" value="XM_031138806.1"/>
</dbReference>
<dbReference type="STRING" id="1093900.A0A507BDJ5"/>
<organism evidence="3 4">
    <name type="scientific">Thyridium curvatum</name>
    <dbReference type="NCBI Taxonomy" id="1093900"/>
    <lineage>
        <taxon>Eukaryota</taxon>
        <taxon>Fungi</taxon>
        <taxon>Dikarya</taxon>
        <taxon>Ascomycota</taxon>
        <taxon>Pezizomycotina</taxon>
        <taxon>Sordariomycetes</taxon>
        <taxon>Sordariomycetidae</taxon>
        <taxon>Thyridiales</taxon>
        <taxon>Thyridiaceae</taxon>
        <taxon>Thyridium</taxon>
    </lineage>
</organism>
<dbReference type="PANTHER" id="PTHR42044:SF2">
    <property type="entry name" value="DUF676 DOMAIN-CONTAINING PROTEIN"/>
    <property type="match status" value="1"/>
</dbReference>
<evidence type="ECO:0000313" key="4">
    <source>
        <dbReference type="Proteomes" id="UP000319257"/>
    </source>
</evidence>
<proteinExistence type="predicted"/>
<feature type="transmembrane region" description="Helical" evidence="2">
    <location>
        <begin position="91"/>
        <end position="111"/>
    </location>
</feature>
<sequence>MPWLSSGSPSPQGSPRMSSPPQTSAEPSITYVPPLIDGACGSLPQAYQSPISLLRSDARRFVRRMPAVARAGWTNYNARRKTTSWRDMGETALQMIVSGIEIYTLVSIVPLWLCLPGALFCAWLALCMVLVMGICRMLNADDEVIRHSASAANRPEAFSMGPELEEERWIFIGGMGTSSRTLAKSTLPKVSKIFNRPITAVQMYTWGLPFDVLAMMVQRSFGLSNSASQTLYNQLRVALLDTRLHRVVVLAHNQGAVTTSQILSRLYADVPSEKLARLEIYTFGSLASEFVIPVGEPKPAKEQNGQHDFVPERREPHIEHFAHASDPWAQLGVIRSVKEDLEGRYCGGVFVINNYNGKSTSSKKALVPAMQLDDYLTCLFPTPAKQQLPFQQPPSPISAPGSPLSPPPPPTPGVTGMPGFTSMTGPRSILDSIMVIDREVAEKREFTAMANHPLLTRGGKDKKKRLSWTGLGAMAGGRNGIMDGVRGLEMARKGCKDCDGHRGREVSWLVRYVNISQYMMDAKDVMGMRSESPAMTRMK</sequence>
<evidence type="ECO:0000256" key="2">
    <source>
        <dbReference type="SAM" id="Phobius"/>
    </source>
</evidence>
<keyword evidence="2" id="KW-0812">Transmembrane</keyword>
<feature type="region of interest" description="Disordered" evidence="1">
    <location>
        <begin position="386"/>
        <end position="416"/>
    </location>
</feature>
<dbReference type="PANTHER" id="PTHR42044">
    <property type="entry name" value="DUF676 DOMAIN-CONTAINING PROTEIN-RELATED"/>
    <property type="match status" value="1"/>
</dbReference>
<feature type="transmembrane region" description="Helical" evidence="2">
    <location>
        <begin position="117"/>
        <end position="138"/>
    </location>
</feature>
<dbReference type="EMBL" id="SKBQ01000021">
    <property type="protein sequence ID" value="TPX15419.1"/>
    <property type="molecule type" value="Genomic_DNA"/>
</dbReference>
<dbReference type="GeneID" id="41971846"/>
<keyword evidence="2" id="KW-0472">Membrane</keyword>
<reference evidence="3 4" key="1">
    <citation type="submission" date="2019-06" db="EMBL/GenBank/DDBJ databases">
        <title>Draft genome sequence of the filamentous fungus Phialemoniopsis curvata isolated from diesel fuel.</title>
        <authorList>
            <person name="Varaljay V.A."/>
            <person name="Lyon W.J."/>
            <person name="Crouch A.L."/>
            <person name="Drake C.E."/>
            <person name="Hollomon J.M."/>
            <person name="Nadeau L.J."/>
            <person name="Nunn H.S."/>
            <person name="Stevenson B.S."/>
            <person name="Bojanowski C.L."/>
            <person name="Crookes-Goodson W.J."/>
        </authorList>
    </citation>
    <scope>NUCLEOTIDE SEQUENCE [LARGE SCALE GENOMIC DNA]</scope>
    <source>
        <strain evidence="3 4">D216</strain>
    </source>
</reference>
<dbReference type="AlphaFoldDB" id="A0A507BDJ5"/>
<comment type="caution">
    <text evidence="3">The sequence shown here is derived from an EMBL/GenBank/DDBJ whole genome shotgun (WGS) entry which is preliminary data.</text>
</comment>
<dbReference type="InParanoid" id="A0A507BDJ5"/>
<name>A0A507BDJ5_9PEZI</name>